<dbReference type="Proteomes" id="UP000507245">
    <property type="component" value="Unassembled WGS sequence"/>
</dbReference>
<reference evidence="2" key="1">
    <citation type="journal article" date="2020" name="Genome Biol.">
        <title>Gamete binning: chromosome-level and haplotype-resolved genome assembly enabled by high-throughput single-cell sequencing of gamete genomes.</title>
        <authorList>
            <person name="Campoy J.A."/>
            <person name="Sun H."/>
            <person name="Goel M."/>
            <person name="Jiao W.-B."/>
            <person name="Folz-Donahue K."/>
            <person name="Wang N."/>
            <person name="Rubio M."/>
            <person name="Liu C."/>
            <person name="Kukat C."/>
            <person name="Ruiz D."/>
            <person name="Huettel B."/>
            <person name="Schneeberger K."/>
        </authorList>
    </citation>
    <scope>NUCLEOTIDE SEQUENCE [LARGE SCALE GENOMIC DNA]</scope>
    <source>
        <strain evidence="2">cv. Rojo Pasion</strain>
    </source>
</reference>
<evidence type="ECO:0000313" key="2">
    <source>
        <dbReference type="Proteomes" id="UP000507245"/>
    </source>
</evidence>
<accession>A0A6J5Y5P4</accession>
<dbReference type="AlphaFoldDB" id="A0A6J5Y5P4"/>
<gene>
    <name evidence="1" type="ORF">ORAREDHAP_LOCUS47830</name>
</gene>
<name>A0A6J5Y5P4_PRUAR</name>
<protein>
    <submittedName>
        <fullName evidence="1">Uncharacterized protein</fullName>
    </submittedName>
</protein>
<evidence type="ECO:0000313" key="1">
    <source>
        <dbReference type="EMBL" id="CAB4319902.1"/>
    </source>
</evidence>
<sequence>MVRKPDSSMFDIKQCIDQQDLAVERTDQILPIGNSCGDYTKRARKGPPLLCEYDGLPQEPAVLDAVITLESVQ</sequence>
<organism evidence="1 2">
    <name type="scientific">Prunus armeniaca</name>
    <name type="common">Apricot</name>
    <name type="synonym">Armeniaca vulgaris</name>
    <dbReference type="NCBI Taxonomy" id="36596"/>
    <lineage>
        <taxon>Eukaryota</taxon>
        <taxon>Viridiplantae</taxon>
        <taxon>Streptophyta</taxon>
        <taxon>Embryophyta</taxon>
        <taxon>Tracheophyta</taxon>
        <taxon>Spermatophyta</taxon>
        <taxon>Magnoliopsida</taxon>
        <taxon>eudicotyledons</taxon>
        <taxon>Gunneridae</taxon>
        <taxon>Pentapetalae</taxon>
        <taxon>rosids</taxon>
        <taxon>fabids</taxon>
        <taxon>Rosales</taxon>
        <taxon>Rosaceae</taxon>
        <taxon>Amygdaloideae</taxon>
        <taxon>Amygdaleae</taxon>
        <taxon>Prunus</taxon>
    </lineage>
</organism>
<proteinExistence type="predicted"/>
<dbReference type="EMBL" id="CAEKKB010000008">
    <property type="protein sequence ID" value="CAB4319902.1"/>
    <property type="molecule type" value="Genomic_DNA"/>
</dbReference>
<keyword evidence="2" id="KW-1185">Reference proteome</keyword>